<organism evidence="2 3">
    <name type="scientific">Faecalibacillus faecis</name>
    <dbReference type="NCBI Taxonomy" id="1982628"/>
    <lineage>
        <taxon>Bacteria</taxon>
        <taxon>Bacillati</taxon>
        <taxon>Bacillota</taxon>
        <taxon>Erysipelotrichia</taxon>
        <taxon>Erysipelotrichales</taxon>
        <taxon>Coprobacillaceae</taxon>
        <taxon>Faecalibacillus</taxon>
    </lineage>
</organism>
<dbReference type="NCBIfam" id="NF037995">
    <property type="entry name" value="TRAP_S1"/>
    <property type="match status" value="1"/>
</dbReference>
<evidence type="ECO:0000256" key="1">
    <source>
        <dbReference type="ARBA" id="ARBA00022729"/>
    </source>
</evidence>
<keyword evidence="1" id="KW-0732">Signal</keyword>
<dbReference type="EMBL" id="JAJDKZ010000138">
    <property type="protein sequence ID" value="MCB8611552.1"/>
    <property type="molecule type" value="Genomic_DNA"/>
</dbReference>
<dbReference type="RefSeq" id="WP_227280139.1">
    <property type="nucleotide sequence ID" value="NZ_JAJDKZ010000138.1"/>
</dbReference>
<dbReference type="PANTHER" id="PTHR33376:SF4">
    <property type="entry name" value="SIALIC ACID-BINDING PERIPLASMIC PROTEIN SIAP"/>
    <property type="match status" value="1"/>
</dbReference>
<evidence type="ECO:0000313" key="3">
    <source>
        <dbReference type="Proteomes" id="UP001198439"/>
    </source>
</evidence>
<reference evidence="2" key="1">
    <citation type="submission" date="2021-10" db="EMBL/GenBank/DDBJ databases">
        <title>Collection of gut derived symbiotic bacterial strains cultured from healthy donors.</title>
        <authorList>
            <person name="Lin H."/>
            <person name="Littmann E."/>
            <person name="Kohout C."/>
            <person name="Pamer E.G."/>
        </authorList>
    </citation>
    <scope>NUCLEOTIDE SEQUENCE</scope>
    <source>
        <strain evidence="2">DFI.4.48</strain>
    </source>
</reference>
<dbReference type="Pfam" id="PF03480">
    <property type="entry name" value="DctP"/>
    <property type="match status" value="1"/>
</dbReference>
<proteinExistence type="predicted"/>
<dbReference type="AlphaFoldDB" id="A0AAW4VV36"/>
<dbReference type="GO" id="GO:0055085">
    <property type="term" value="P:transmembrane transport"/>
    <property type="evidence" value="ECO:0007669"/>
    <property type="project" value="InterPro"/>
</dbReference>
<accession>A0AAW4VV36</accession>
<dbReference type="PANTHER" id="PTHR33376">
    <property type="match status" value="1"/>
</dbReference>
<name>A0AAW4VV36_9FIRM</name>
<evidence type="ECO:0000313" key="2">
    <source>
        <dbReference type="EMBL" id="MCB8611552.1"/>
    </source>
</evidence>
<sequence>SNGYYEVTKDVTYTHHLFTYIPVMMSDKAWQMIPEELRDEFMEGCREGYTAQRKYLKDTNREAVKVLKKKGVKFWNINTDELKMSYQKKA</sequence>
<dbReference type="InterPro" id="IPR038404">
    <property type="entry name" value="TRAP_DctP_sf"/>
</dbReference>
<dbReference type="Gene3D" id="3.40.190.170">
    <property type="entry name" value="Bacterial extracellular solute-binding protein, family 7"/>
    <property type="match status" value="1"/>
</dbReference>
<feature type="non-terminal residue" evidence="2">
    <location>
        <position position="1"/>
    </location>
</feature>
<comment type="caution">
    <text evidence="2">The sequence shown here is derived from an EMBL/GenBank/DDBJ whole genome shotgun (WGS) entry which is preliminary data.</text>
</comment>
<gene>
    <name evidence="2" type="primary">dctP</name>
    <name evidence="2" type="ORF">LJD69_13245</name>
</gene>
<feature type="non-terminal residue" evidence="2">
    <location>
        <position position="90"/>
    </location>
</feature>
<dbReference type="InterPro" id="IPR018389">
    <property type="entry name" value="DctP_fam"/>
</dbReference>
<protein>
    <submittedName>
        <fullName evidence="2">TRAP transporter substrate-binding protein DctP</fullName>
    </submittedName>
</protein>
<dbReference type="Proteomes" id="UP001198439">
    <property type="component" value="Unassembled WGS sequence"/>
</dbReference>